<accession>A0A1I9FZS0</accession>
<evidence type="ECO:0000256" key="1">
    <source>
        <dbReference type="SAM" id="Phobius"/>
    </source>
</evidence>
<protein>
    <submittedName>
        <fullName evidence="2">Bm6413, isoform d</fullName>
    </submittedName>
</protein>
<dbReference type="EMBL" id="LN855452">
    <property type="protein sequence ID" value="CDP91057.1"/>
    <property type="molecule type" value="Genomic_DNA"/>
</dbReference>
<feature type="transmembrane region" description="Helical" evidence="1">
    <location>
        <begin position="42"/>
        <end position="64"/>
    </location>
</feature>
<keyword evidence="1" id="KW-0812">Transmembrane</keyword>
<proteinExistence type="predicted"/>
<keyword evidence="1" id="KW-0472">Membrane</keyword>
<reference evidence="2" key="1">
    <citation type="journal article" date="2007" name="Science">
        <title>Draft genome of the filarial nematode parasite Brugia malayi.</title>
        <authorList>
            <person name="Ghedin E."/>
            <person name="Wang S."/>
            <person name="Spiro D."/>
            <person name="Caler E."/>
            <person name="Zhao Q."/>
            <person name="Crabtree J."/>
            <person name="Allen J.E."/>
            <person name="Delcher A.L."/>
            <person name="Guiliano D.B."/>
            <person name="Miranda-Saavedra D."/>
            <person name="Angiuoli S.V."/>
            <person name="Creasy T."/>
            <person name="Amedeo P."/>
            <person name="Haas B."/>
            <person name="El-Sayed N.M."/>
            <person name="Wortman J.R."/>
            <person name="Feldblyum T."/>
            <person name="Tallon L."/>
            <person name="Schatz M."/>
            <person name="Shumway M."/>
            <person name="Koo H."/>
            <person name="Salzberg S.L."/>
            <person name="Schobel S."/>
            <person name="Pertea M."/>
            <person name="Pop M."/>
            <person name="White O."/>
            <person name="Barton G.J."/>
            <person name="Carlow C.K."/>
            <person name="Crawford M.J."/>
            <person name="Daub J."/>
            <person name="Dimmic M.W."/>
            <person name="Estes C.F."/>
            <person name="Foster J.M."/>
            <person name="Ganatra M."/>
            <person name="Gregory W.F."/>
            <person name="Johnson N.M."/>
            <person name="Jin J."/>
            <person name="Komuniecki R."/>
            <person name="Korf I."/>
            <person name="Kumar S."/>
            <person name="Laney S."/>
            <person name="Li B.W."/>
            <person name="Li W."/>
            <person name="Lindblom T.H."/>
            <person name="Lustigman S."/>
            <person name="Ma D."/>
            <person name="Maina C.V."/>
            <person name="Martin D.M."/>
            <person name="McCarter J.P."/>
            <person name="McReynolds L."/>
            <person name="Mitreva M."/>
            <person name="Nutman T.B."/>
            <person name="Parkinson J."/>
            <person name="Peregrin-Alvarez J.M."/>
            <person name="Poole C."/>
            <person name="Ren Q."/>
            <person name="Saunders L."/>
            <person name="Sluder A.E."/>
            <person name="Smith K."/>
            <person name="Stanke M."/>
            <person name="Unnasch T.R."/>
            <person name="Ware J."/>
            <person name="Wei A.D."/>
            <person name="Weil G."/>
            <person name="Williams D.J."/>
            <person name="Zhang Y."/>
            <person name="Williams S.A."/>
            <person name="Fraser-Liggett C."/>
            <person name="Slatko B."/>
            <person name="Blaxter M.L."/>
            <person name="Scott A.L."/>
        </authorList>
    </citation>
    <scope>NUCLEOTIDE SEQUENCE</scope>
    <source>
        <strain evidence="2">FR3</strain>
    </source>
</reference>
<dbReference type="AlphaFoldDB" id="A0A1I9FZS0"/>
<evidence type="ECO:0000313" key="2">
    <source>
        <dbReference type="EMBL" id="CDP91057.1"/>
    </source>
</evidence>
<sequence length="71" mass="8347">MSATSDNILPQEGSRNEIVERLTLRDNYIISIHYVTVRDENYFYLSGYKITFYLLALTVGSISINMKKYRF</sequence>
<name>A0A1I9FZS0_BRUMA</name>
<organism evidence="2">
    <name type="scientific">Brugia malayi</name>
    <name type="common">Filarial nematode worm</name>
    <dbReference type="NCBI Taxonomy" id="6279"/>
    <lineage>
        <taxon>Eukaryota</taxon>
        <taxon>Metazoa</taxon>
        <taxon>Ecdysozoa</taxon>
        <taxon>Nematoda</taxon>
        <taxon>Chromadorea</taxon>
        <taxon>Rhabditida</taxon>
        <taxon>Spirurina</taxon>
        <taxon>Spiruromorpha</taxon>
        <taxon>Filarioidea</taxon>
        <taxon>Onchocercidae</taxon>
        <taxon>Brugia</taxon>
    </lineage>
</organism>
<gene>
    <name evidence="2" type="primary">Bm6413</name>
    <name evidence="2" type="ORF">BM_Bm6413</name>
</gene>
<keyword evidence="1" id="KW-1133">Transmembrane helix</keyword>
<reference evidence="2" key="2">
    <citation type="submission" date="2012-12" db="EMBL/GenBank/DDBJ databases">
        <authorList>
            <consortium name="WormBase Consortium"/>
            <person name="Ghedin E."/>
            <person name="Paulini M."/>
        </authorList>
    </citation>
    <scope>NUCLEOTIDE SEQUENCE</scope>
    <source>
        <strain evidence="2">FR3</strain>
    </source>
</reference>